<proteinExistence type="predicted"/>
<keyword evidence="2" id="KW-1185">Reference proteome</keyword>
<protein>
    <submittedName>
        <fullName evidence="1">Uncharacterized protein</fullName>
    </submittedName>
</protein>
<evidence type="ECO:0000313" key="2">
    <source>
        <dbReference type="Proteomes" id="UP000253083"/>
    </source>
</evidence>
<organism evidence="1 2">
    <name type="scientific">Arenicella xantha</name>
    <dbReference type="NCBI Taxonomy" id="644221"/>
    <lineage>
        <taxon>Bacteria</taxon>
        <taxon>Pseudomonadati</taxon>
        <taxon>Pseudomonadota</taxon>
        <taxon>Gammaproteobacteria</taxon>
        <taxon>Arenicellales</taxon>
        <taxon>Arenicellaceae</taxon>
        <taxon>Arenicella</taxon>
    </lineage>
</organism>
<dbReference type="AlphaFoldDB" id="A0A395JHU3"/>
<evidence type="ECO:0000313" key="1">
    <source>
        <dbReference type="EMBL" id="RBP49585.1"/>
    </source>
</evidence>
<dbReference type="RefSeq" id="WP_113954594.1">
    <property type="nucleotide sequence ID" value="NZ_QNRT01000003.1"/>
</dbReference>
<dbReference type="EMBL" id="QNRT01000003">
    <property type="protein sequence ID" value="RBP49585.1"/>
    <property type="molecule type" value="Genomic_DNA"/>
</dbReference>
<gene>
    <name evidence="1" type="ORF">DFR28_10310</name>
</gene>
<reference evidence="1 2" key="1">
    <citation type="submission" date="2018-06" db="EMBL/GenBank/DDBJ databases">
        <title>Genomic Encyclopedia of Type Strains, Phase IV (KMG-IV): sequencing the most valuable type-strain genomes for metagenomic binning, comparative biology and taxonomic classification.</title>
        <authorList>
            <person name="Goeker M."/>
        </authorList>
    </citation>
    <scope>NUCLEOTIDE SEQUENCE [LARGE SCALE GENOMIC DNA]</scope>
    <source>
        <strain evidence="1 2">DSM 24032</strain>
    </source>
</reference>
<sequence length="133" mass="15560">MKNIVLTILIFILFSFGISLDSFAKERASDALLTARMIYGLAKANGESADPYEREAYAIESIAEVWEELRQKGQAESNKSLDELVSVNKAGYIKEYTWHYLKKKNWKKPRRLKTKEFEDWSKENLFDHELSYL</sequence>
<comment type="caution">
    <text evidence="1">The sequence shown here is derived from an EMBL/GenBank/DDBJ whole genome shotgun (WGS) entry which is preliminary data.</text>
</comment>
<accession>A0A395JHU3</accession>
<dbReference type="Proteomes" id="UP000253083">
    <property type="component" value="Unassembled WGS sequence"/>
</dbReference>
<name>A0A395JHU3_9GAMM</name>
<dbReference type="InParanoid" id="A0A395JHU3"/>